<evidence type="ECO:0000313" key="1">
    <source>
        <dbReference type="EMBL" id="MFD1325345.1"/>
    </source>
</evidence>
<evidence type="ECO:0000313" key="2">
    <source>
        <dbReference type="Proteomes" id="UP001597260"/>
    </source>
</evidence>
<name>A0ABW3YM59_9ACTN</name>
<comment type="caution">
    <text evidence="1">The sequence shown here is derived from an EMBL/GenBank/DDBJ whole genome shotgun (WGS) entry which is preliminary data.</text>
</comment>
<keyword evidence="2" id="KW-1185">Reference proteome</keyword>
<reference evidence="2" key="1">
    <citation type="journal article" date="2019" name="Int. J. Syst. Evol. Microbiol.">
        <title>The Global Catalogue of Microorganisms (GCM) 10K type strain sequencing project: providing services to taxonomists for standard genome sequencing and annotation.</title>
        <authorList>
            <consortium name="The Broad Institute Genomics Platform"/>
            <consortium name="The Broad Institute Genome Sequencing Center for Infectious Disease"/>
            <person name="Wu L."/>
            <person name="Ma J."/>
        </authorList>
    </citation>
    <scope>NUCLEOTIDE SEQUENCE [LARGE SCALE GENOMIC DNA]</scope>
    <source>
        <strain evidence="2">JCM 31037</strain>
    </source>
</reference>
<dbReference type="Proteomes" id="UP001597260">
    <property type="component" value="Unassembled WGS sequence"/>
</dbReference>
<evidence type="ECO:0008006" key="3">
    <source>
        <dbReference type="Google" id="ProtNLM"/>
    </source>
</evidence>
<proteinExistence type="predicted"/>
<dbReference type="RefSeq" id="WP_377577527.1">
    <property type="nucleotide sequence ID" value="NZ_JBHTMP010000075.1"/>
</dbReference>
<sequence>MKQERGSQEPIVQVSPGMRVVDAAGAIVGIVDMVQLGDPNAVIVQAPTPDTEVGLDELMTAGAEEPEVPADTAARLLREGFVKVEARRPLDGDVYVEADQIHAVNAEEVRLSVLTADLVPED</sequence>
<protein>
    <recommendedName>
        <fullName evidence="3">CBS domain-containing protein</fullName>
    </recommendedName>
</protein>
<accession>A0ABW3YM59</accession>
<organism evidence="1 2">
    <name type="scientific">Micromonospora sonneratiae</name>
    <dbReference type="NCBI Taxonomy" id="1184706"/>
    <lineage>
        <taxon>Bacteria</taxon>
        <taxon>Bacillati</taxon>
        <taxon>Actinomycetota</taxon>
        <taxon>Actinomycetes</taxon>
        <taxon>Micromonosporales</taxon>
        <taxon>Micromonosporaceae</taxon>
        <taxon>Micromonospora</taxon>
    </lineage>
</organism>
<dbReference type="EMBL" id="JBHTMP010000075">
    <property type="protein sequence ID" value="MFD1325345.1"/>
    <property type="molecule type" value="Genomic_DNA"/>
</dbReference>
<gene>
    <name evidence="1" type="ORF">ACFQ4H_30100</name>
</gene>